<dbReference type="Proteomes" id="UP001156691">
    <property type="component" value="Unassembled WGS sequence"/>
</dbReference>
<dbReference type="InterPro" id="IPR003593">
    <property type="entry name" value="AAA+_ATPase"/>
</dbReference>
<organism evidence="9 10">
    <name type="scientific">Devosia nitrariae</name>
    <dbReference type="NCBI Taxonomy" id="2071872"/>
    <lineage>
        <taxon>Bacteria</taxon>
        <taxon>Pseudomonadati</taxon>
        <taxon>Pseudomonadota</taxon>
        <taxon>Alphaproteobacteria</taxon>
        <taxon>Hyphomicrobiales</taxon>
        <taxon>Devosiaceae</taxon>
        <taxon>Devosia</taxon>
    </lineage>
</organism>
<name>A0ABQ5W651_9HYPH</name>
<dbReference type="InterPro" id="IPR003439">
    <property type="entry name" value="ABC_transporter-like_ATP-bd"/>
</dbReference>
<evidence type="ECO:0000256" key="2">
    <source>
        <dbReference type="ARBA" id="ARBA00022448"/>
    </source>
</evidence>
<dbReference type="GO" id="GO:0005524">
    <property type="term" value="F:ATP binding"/>
    <property type="evidence" value="ECO:0007669"/>
    <property type="project" value="UniProtKB-KW"/>
</dbReference>
<keyword evidence="7" id="KW-0472">Membrane</keyword>
<reference evidence="10" key="1">
    <citation type="journal article" date="2019" name="Int. J. Syst. Evol. Microbiol.">
        <title>The Global Catalogue of Microorganisms (GCM) 10K type strain sequencing project: providing services to taxonomists for standard genome sequencing and annotation.</title>
        <authorList>
            <consortium name="The Broad Institute Genomics Platform"/>
            <consortium name="The Broad Institute Genome Sequencing Center for Infectious Disease"/>
            <person name="Wu L."/>
            <person name="Ma J."/>
        </authorList>
    </citation>
    <scope>NUCLEOTIDE SEQUENCE [LARGE SCALE GENOMIC DNA]</scope>
    <source>
        <strain evidence="10">NBRC 112416</strain>
    </source>
</reference>
<dbReference type="InterPro" id="IPR050086">
    <property type="entry name" value="MetN_ABC_transporter-like"/>
</dbReference>
<dbReference type="PANTHER" id="PTHR43166:SF6">
    <property type="entry name" value="PHOSPHONATES IMPORT ATP-BINDING PROTEIN PHNC"/>
    <property type="match status" value="1"/>
</dbReference>
<dbReference type="InterPro" id="IPR012693">
    <property type="entry name" value="ABC_transpr_PhnC"/>
</dbReference>
<evidence type="ECO:0000256" key="5">
    <source>
        <dbReference type="ARBA" id="ARBA00022840"/>
    </source>
</evidence>
<evidence type="ECO:0000256" key="1">
    <source>
        <dbReference type="ARBA" id="ARBA00005417"/>
    </source>
</evidence>
<dbReference type="PROSITE" id="PS50893">
    <property type="entry name" value="ABC_TRANSPORTER_2"/>
    <property type="match status" value="1"/>
</dbReference>
<keyword evidence="5 9" id="KW-0067">ATP-binding</keyword>
<dbReference type="SMART" id="SM00382">
    <property type="entry name" value="AAA"/>
    <property type="match status" value="1"/>
</dbReference>
<dbReference type="RefSeq" id="WP_284340697.1">
    <property type="nucleotide sequence ID" value="NZ_BSNS01000011.1"/>
</dbReference>
<keyword evidence="3" id="KW-1003">Cell membrane</keyword>
<dbReference type="NCBIfam" id="TIGR02315">
    <property type="entry name" value="ABC_phnC"/>
    <property type="match status" value="1"/>
</dbReference>
<keyword evidence="4" id="KW-0547">Nucleotide-binding</keyword>
<sequence length="276" mass="29816">MLEIRSATKSFGDVLAVDQVSLRVEPGQMVGVIGRSGAGKSSLLRLVNRLVSATSGDILFEGRSISGLSGQDLRAWRARCAMIFQQFNLVNRLDVITNVLIGRIGTAGTLPVMFKHFSTHERGMAAAALDRLDLLPQALQRADTLSGGQQQRVAIARALIQNPKLILADEPIASLDPRNARLVMEALRTINKEDRMTVICNLHTLDAARAYCDRIVGMAQGRLVFDGAPEALTPAVIQEIYGGADDETVDESLTSTIVARHRVAGTAEPRVVQSAH</sequence>
<dbReference type="SUPFAM" id="SSF52540">
    <property type="entry name" value="P-loop containing nucleoside triphosphate hydrolases"/>
    <property type="match status" value="1"/>
</dbReference>
<accession>A0ABQ5W651</accession>
<dbReference type="PROSITE" id="PS00211">
    <property type="entry name" value="ABC_TRANSPORTER_1"/>
    <property type="match status" value="1"/>
</dbReference>
<evidence type="ECO:0000313" key="10">
    <source>
        <dbReference type="Proteomes" id="UP001156691"/>
    </source>
</evidence>
<dbReference type="EMBL" id="BSNS01000011">
    <property type="protein sequence ID" value="GLQ55274.1"/>
    <property type="molecule type" value="Genomic_DNA"/>
</dbReference>
<feature type="domain" description="ABC transporter" evidence="8">
    <location>
        <begin position="2"/>
        <end position="245"/>
    </location>
</feature>
<evidence type="ECO:0000256" key="4">
    <source>
        <dbReference type="ARBA" id="ARBA00022741"/>
    </source>
</evidence>
<dbReference type="InterPro" id="IPR017871">
    <property type="entry name" value="ABC_transporter-like_CS"/>
</dbReference>
<evidence type="ECO:0000313" key="9">
    <source>
        <dbReference type="EMBL" id="GLQ55274.1"/>
    </source>
</evidence>
<dbReference type="CDD" id="cd03256">
    <property type="entry name" value="ABC_PhnC_transporter"/>
    <property type="match status" value="1"/>
</dbReference>
<comment type="similarity">
    <text evidence="1">Belongs to the ABC transporter superfamily.</text>
</comment>
<comment type="caution">
    <text evidence="9">The sequence shown here is derived from an EMBL/GenBank/DDBJ whole genome shotgun (WGS) entry which is preliminary data.</text>
</comment>
<keyword evidence="10" id="KW-1185">Reference proteome</keyword>
<dbReference type="Pfam" id="PF00005">
    <property type="entry name" value="ABC_tran"/>
    <property type="match status" value="1"/>
</dbReference>
<keyword evidence="6" id="KW-1278">Translocase</keyword>
<dbReference type="InterPro" id="IPR027417">
    <property type="entry name" value="P-loop_NTPase"/>
</dbReference>
<gene>
    <name evidence="9" type="primary">phcN</name>
    <name evidence="9" type="ORF">GCM10010862_25330</name>
</gene>
<evidence type="ECO:0000256" key="6">
    <source>
        <dbReference type="ARBA" id="ARBA00022967"/>
    </source>
</evidence>
<dbReference type="Gene3D" id="3.40.50.300">
    <property type="entry name" value="P-loop containing nucleotide triphosphate hydrolases"/>
    <property type="match status" value="1"/>
</dbReference>
<proteinExistence type="inferred from homology"/>
<dbReference type="PANTHER" id="PTHR43166">
    <property type="entry name" value="AMINO ACID IMPORT ATP-BINDING PROTEIN"/>
    <property type="match status" value="1"/>
</dbReference>
<keyword evidence="2" id="KW-0813">Transport</keyword>
<protein>
    <submittedName>
        <fullName evidence="9">Phosphonates import ATP-binding protein PhnC</fullName>
    </submittedName>
</protein>
<evidence type="ECO:0000256" key="3">
    <source>
        <dbReference type="ARBA" id="ARBA00022475"/>
    </source>
</evidence>
<evidence type="ECO:0000256" key="7">
    <source>
        <dbReference type="ARBA" id="ARBA00023136"/>
    </source>
</evidence>
<evidence type="ECO:0000259" key="8">
    <source>
        <dbReference type="PROSITE" id="PS50893"/>
    </source>
</evidence>